<dbReference type="PANTHER" id="PTHR13072">
    <property type="entry name" value="DYNACTIN 6"/>
    <property type="match status" value="1"/>
</dbReference>
<proteinExistence type="predicted"/>
<evidence type="ECO:0000256" key="1">
    <source>
        <dbReference type="ARBA" id="ARBA00022490"/>
    </source>
</evidence>
<protein>
    <submittedName>
        <fullName evidence="2">Uncharacterized protein</fullName>
    </submittedName>
</protein>
<dbReference type="GO" id="GO:0005869">
    <property type="term" value="C:dynactin complex"/>
    <property type="evidence" value="ECO:0007669"/>
    <property type="project" value="InterPro"/>
</dbReference>
<keyword evidence="1" id="KW-0963">Cytoplasm</keyword>
<accession>A0A8C0WBY2</accession>
<name>A0A8C0WBY2_CASCN</name>
<organism evidence="2">
    <name type="scientific">Castor canadensis</name>
    <name type="common">American beaver</name>
    <dbReference type="NCBI Taxonomy" id="51338"/>
    <lineage>
        <taxon>Eukaryota</taxon>
        <taxon>Metazoa</taxon>
        <taxon>Chordata</taxon>
        <taxon>Craniata</taxon>
        <taxon>Vertebrata</taxon>
        <taxon>Euteleostomi</taxon>
        <taxon>Mammalia</taxon>
        <taxon>Eutheria</taxon>
        <taxon>Euarchontoglires</taxon>
        <taxon>Glires</taxon>
        <taxon>Rodentia</taxon>
        <taxon>Castorimorpha</taxon>
        <taxon>Castoridae</taxon>
        <taxon>Castor</taxon>
    </lineage>
</organism>
<evidence type="ECO:0000313" key="2">
    <source>
        <dbReference type="Ensembl" id="ENSCCNP00000008302.1"/>
    </source>
</evidence>
<dbReference type="GO" id="GO:0070840">
    <property type="term" value="F:dynein complex binding"/>
    <property type="evidence" value="ECO:0007669"/>
    <property type="project" value="TreeGrafter"/>
</dbReference>
<dbReference type="Gene3D" id="2.160.10.10">
    <property type="entry name" value="Hexapeptide repeat proteins"/>
    <property type="match status" value="1"/>
</dbReference>
<dbReference type="GO" id="GO:0007052">
    <property type="term" value="P:mitotic spindle organization"/>
    <property type="evidence" value="ECO:0007669"/>
    <property type="project" value="TreeGrafter"/>
</dbReference>
<sequence length="98" mass="10996">MSEKTQKSWKPSRAVVLVLSEIRDLTIARRRVIHLKAQIIAQAGPILIGEDNLIEEQALITNAYLGRTCSALFSNFCNNKKDKAFLLVEISIAIQRDS</sequence>
<dbReference type="Ensembl" id="ENSCCNT00000010964.1">
    <property type="protein sequence ID" value="ENSCCNP00000008302.1"/>
    <property type="gene ID" value="ENSCCNG00000008807.1"/>
</dbReference>
<dbReference type="PANTHER" id="PTHR13072:SF0">
    <property type="entry name" value="DYNACTIN SUBUNIT 6"/>
    <property type="match status" value="1"/>
</dbReference>
<dbReference type="InterPro" id="IPR027777">
    <property type="entry name" value="DCTN6"/>
</dbReference>
<dbReference type="AlphaFoldDB" id="A0A8C0WBY2"/>
<reference evidence="2" key="1">
    <citation type="submission" date="2023-09" db="UniProtKB">
        <authorList>
            <consortium name="Ensembl"/>
        </authorList>
    </citation>
    <scope>IDENTIFICATION</scope>
</reference>